<name>A0A0V8RV05_PYROC</name>
<evidence type="ECO:0000259" key="2">
    <source>
        <dbReference type="Pfam" id="PF01478"/>
    </source>
</evidence>
<feature type="domain" description="Preflagellin peptidase C-terminal" evidence="3">
    <location>
        <begin position="145"/>
        <end position="231"/>
    </location>
</feature>
<dbReference type="AlphaFoldDB" id="A0A0V8RV05"/>
<dbReference type="OrthoDB" id="19094at2157"/>
<dbReference type="Pfam" id="PF06847">
    <property type="entry name" value="Arc_PepC_II"/>
    <property type="match status" value="1"/>
</dbReference>
<keyword evidence="1" id="KW-0472">Membrane</keyword>
<reference evidence="4 5" key="1">
    <citation type="submission" date="2015-11" db="EMBL/GenBank/DDBJ databases">
        <title>Genome sequence of Pyrodictium occultum PL-19, a marine hyperthermophilic archaeon isolated from Volcano, Italy.</title>
        <authorList>
            <person name="Utturkar S."/>
            <person name="Huber H."/>
            <person name="Leptihn S."/>
            <person name="Brown S."/>
            <person name="Stetter K.O."/>
            <person name="Podar M."/>
        </authorList>
    </citation>
    <scope>NUCLEOTIDE SEQUENCE [LARGE SCALE GENOMIC DNA]</scope>
    <source>
        <strain evidence="4 5">PL-19</strain>
    </source>
</reference>
<feature type="domain" description="Prepilin type IV endopeptidase peptidase" evidence="2">
    <location>
        <begin position="6"/>
        <end position="118"/>
    </location>
</feature>
<keyword evidence="1" id="KW-1133">Transmembrane helix</keyword>
<evidence type="ECO:0000259" key="3">
    <source>
        <dbReference type="Pfam" id="PF06847"/>
    </source>
</evidence>
<gene>
    <name evidence="4" type="ORF">CF15_03560</name>
</gene>
<dbReference type="EMBL" id="LNTB01000001">
    <property type="protein sequence ID" value="KSW11889.1"/>
    <property type="molecule type" value="Genomic_DNA"/>
</dbReference>
<accession>A0A0V8RV05</accession>
<dbReference type="Gene3D" id="1.20.120.1220">
    <property type="match status" value="1"/>
</dbReference>
<dbReference type="Proteomes" id="UP000053352">
    <property type="component" value="Unassembled WGS sequence"/>
</dbReference>
<feature type="transmembrane region" description="Helical" evidence="1">
    <location>
        <begin position="208"/>
        <end position="229"/>
    </location>
</feature>
<dbReference type="GO" id="GO:0016020">
    <property type="term" value="C:membrane"/>
    <property type="evidence" value="ECO:0007669"/>
    <property type="project" value="InterPro"/>
</dbReference>
<evidence type="ECO:0000256" key="1">
    <source>
        <dbReference type="SAM" id="Phobius"/>
    </source>
</evidence>
<sequence length="242" mass="26400">MYTELAALLVLAVLSLHDIRARELPPRMVHASLALVAVLRVAEYMLHPPAPPAPLWLYAAVDAIMLAATAAVAALGLLGWGDVAALLIVAVASPLPSASSRIMPPLLPTLLYYVAMGAGAALTNFALNLIQSREELRKLPPRYRIAYALLARPVEARKLMERPGWWYPLNLCGRYSLRFNIYMNPEDVAEELKKALGKGCIKYRDRLWASYAFPGVPLITTAYALALVLGDKPLLAIACTSL</sequence>
<protein>
    <recommendedName>
        <fullName evidence="6">Prepilin type IV endopeptidase peptidase domain-containing protein</fullName>
    </recommendedName>
</protein>
<dbReference type="GO" id="GO:0004190">
    <property type="term" value="F:aspartic-type endopeptidase activity"/>
    <property type="evidence" value="ECO:0007669"/>
    <property type="project" value="InterPro"/>
</dbReference>
<dbReference type="Pfam" id="PF01478">
    <property type="entry name" value="Peptidase_A24"/>
    <property type="match status" value="1"/>
</dbReference>
<dbReference type="RefSeq" id="WP_058370567.1">
    <property type="nucleotide sequence ID" value="NZ_LNTB01000001.1"/>
</dbReference>
<dbReference type="STRING" id="2309.CF15_03560"/>
<organism evidence="4 5">
    <name type="scientific">Pyrodictium occultum</name>
    <dbReference type="NCBI Taxonomy" id="2309"/>
    <lineage>
        <taxon>Archaea</taxon>
        <taxon>Thermoproteota</taxon>
        <taxon>Thermoprotei</taxon>
        <taxon>Desulfurococcales</taxon>
        <taxon>Pyrodictiaceae</taxon>
        <taxon>Pyrodictium</taxon>
    </lineage>
</organism>
<evidence type="ECO:0000313" key="5">
    <source>
        <dbReference type="Proteomes" id="UP000053352"/>
    </source>
</evidence>
<keyword evidence="5" id="KW-1185">Reference proteome</keyword>
<evidence type="ECO:0008006" key="6">
    <source>
        <dbReference type="Google" id="ProtNLM"/>
    </source>
</evidence>
<proteinExistence type="predicted"/>
<evidence type="ECO:0000313" key="4">
    <source>
        <dbReference type="EMBL" id="KSW11889.1"/>
    </source>
</evidence>
<dbReference type="InterPro" id="IPR000045">
    <property type="entry name" value="Prepilin_IV_endopep_pep"/>
</dbReference>
<keyword evidence="1" id="KW-0812">Transmembrane</keyword>
<comment type="caution">
    <text evidence="4">The sequence shown here is derived from an EMBL/GenBank/DDBJ whole genome shotgun (WGS) entry which is preliminary data.</text>
</comment>
<feature type="transmembrane region" description="Helical" evidence="1">
    <location>
        <begin position="110"/>
        <end position="130"/>
    </location>
</feature>
<dbReference type="InterPro" id="IPR009655">
    <property type="entry name" value="Preflagellin_peptidase_C"/>
</dbReference>